<keyword evidence="4" id="KW-1185">Reference proteome</keyword>
<gene>
    <name evidence="3" type="ORF">SAMN04244559_02255</name>
</gene>
<dbReference type="EMBL" id="FNWO01000009">
    <property type="protein sequence ID" value="SEH42998.1"/>
    <property type="molecule type" value="Genomic_DNA"/>
</dbReference>
<dbReference type="Proteomes" id="UP000182983">
    <property type="component" value="Unassembled WGS sequence"/>
</dbReference>
<dbReference type="RefSeq" id="WP_074768606.1">
    <property type="nucleotide sequence ID" value="NZ_FNWO01000009.1"/>
</dbReference>
<name>A0A1H6I9D7_MAGFU</name>
<keyword evidence="2" id="KW-0472">Membrane</keyword>
<feature type="transmembrane region" description="Helical" evidence="2">
    <location>
        <begin position="20"/>
        <end position="40"/>
    </location>
</feature>
<keyword evidence="2" id="KW-0812">Transmembrane</keyword>
<feature type="compositionally biased region" description="Pro residues" evidence="1">
    <location>
        <begin position="138"/>
        <end position="148"/>
    </location>
</feature>
<dbReference type="OrthoDB" id="9879811at2"/>
<sequence>MPHQRPLPPQTAPTARPLMAGLAAVMLVLAMVVGVSLSLAPPTARAALTAFASVERAADMSVDEDESATVWIRPALSSKLSRQSSALLDPPTGQNPPILALLPRASEADPAIGAAIRANGNRVTHRAASGGLTSRIPTGPPAPASRAV</sequence>
<evidence type="ECO:0000256" key="1">
    <source>
        <dbReference type="SAM" id="MobiDB-lite"/>
    </source>
</evidence>
<keyword evidence="2" id="KW-1133">Transmembrane helix</keyword>
<evidence type="ECO:0000256" key="2">
    <source>
        <dbReference type="SAM" id="Phobius"/>
    </source>
</evidence>
<organism evidence="3 4">
    <name type="scientific">Magnetospirillum fulvum</name>
    <name type="common">Rhodospirillum fulvum</name>
    <dbReference type="NCBI Taxonomy" id="1082"/>
    <lineage>
        <taxon>Bacteria</taxon>
        <taxon>Pseudomonadati</taxon>
        <taxon>Pseudomonadota</taxon>
        <taxon>Alphaproteobacteria</taxon>
        <taxon>Rhodospirillales</taxon>
        <taxon>Rhodospirillaceae</taxon>
        <taxon>Magnetospirillum</taxon>
    </lineage>
</organism>
<evidence type="ECO:0000313" key="4">
    <source>
        <dbReference type="Proteomes" id="UP000182983"/>
    </source>
</evidence>
<evidence type="ECO:0000313" key="3">
    <source>
        <dbReference type="EMBL" id="SEH42998.1"/>
    </source>
</evidence>
<reference evidence="4" key="1">
    <citation type="submission" date="2016-10" db="EMBL/GenBank/DDBJ databases">
        <authorList>
            <person name="Varghese N."/>
            <person name="Submissions S."/>
        </authorList>
    </citation>
    <scope>NUCLEOTIDE SEQUENCE [LARGE SCALE GENOMIC DNA]</scope>
    <source>
        <strain evidence="4">DSM 13234</strain>
    </source>
</reference>
<proteinExistence type="predicted"/>
<protein>
    <submittedName>
        <fullName evidence="3">Uncharacterized protein</fullName>
    </submittedName>
</protein>
<accession>A0A1H6I9D7</accession>
<feature type="region of interest" description="Disordered" evidence="1">
    <location>
        <begin position="126"/>
        <end position="148"/>
    </location>
</feature>
<dbReference type="AlphaFoldDB" id="A0A1H6I9D7"/>